<evidence type="ECO:0000259" key="1">
    <source>
        <dbReference type="PROSITE" id="PS51464"/>
    </source>
</evidence>
<feature type="domain" description="SIS" evidence="1">
    <location>
        <begin position="104"/>
        <end position="247"/>
    </location>
</feature>
<dbReference type="EMBL" id="ABYI02000022">
    <property type="protein sequence ID" value="EEG74002.1"/>
    <property type="molecule type" value="Genomic_DNA"/>
</dbReference>
<reference evidence="2" key="2">
    <citation type="submission" date="2013-06" db="EMBL/GenBank/DDBJ databases">
        <title>Draft genome sequence of Clostridium hylemonae (DSM 15053).</title>
        <authorList>
            <person name="Sudarsanam P."/>
            <person name="Ley R."/>
            <person name="Guruge J."/>
            <person name="Turnbaugh P.J."/>
            <person name="Mahowald M."/>
            <person name="Liep D."/>
            <person name="Gordon J."/>
        </authorList>
    </citation>
    <scope>NUCLEOTIDE SEQUENCE</scope>
    <source>
        <strain evidence="2">DSM 15053</strain>
    </source>
</reference>
<dbReference type="GO" id="GO:1901135">
    <property type="term" value="P:carbohydrate derivative metabolic process"/>
    <property type="evidence" value="ECO:0007669"/>
    <property type="project" value="InterPro"/>
</dbReference>
<dbReference type="SUPFAM" id="SSF53697">
    <property type="entry name" value="SIS domain"/>
    <property type="match status" value="1"/>
</dbReference>
<dbReference type="Gene3D" id="3.40.50.10490">
    <property type="entry name" value="Glucose-6-phosphate isomerase like protein, domain 1"/>
    <property type="match status" value="1"/>
</dbReference>
<sequence>MRISEYVIRVSMVSHPRFLFKKKYASVKNSPYFLKNLPLKNKSGCDKLQNIERNFSLIYEKNENGGMAMDRKDIISEVKRTILEESEAIRALSGQLDMEKAARLVELIGDGKGKVVVAGCGTSAMAARKVVHSLNCIECTAVFLTPSDAVHGGLGVLKENDILILISKGGNTEELVQLIPPCRSKGAVLVGVTEDEASKIGKAADLCLQVKAGREPCRFNMLATASTLAVLSVFDAVCIALMQYTEYTKEQFAVIHPKGAVGERLLGKEDPDERYDEGGRIQRH</sequence>
<evidence type="ECO:0000313" key="3">
    <source>
        <dbReference type="Proteomes" id="UP000004893"/>
    </source>
</evidence>
<dbReference type="InterPro" id="IPR035474">
    <property type="entry name" value="SIS_Kpsf"/>
</dbReference>
<proteinExistence type="predicted"/>
<dbReference type="GO" id="GO:0097367">
    <property type="term" value="F:carbohydrate derivative binding"/>
    <property type="evidence" value="ECO:0007669"/>
    <property type="project" value="InterPro"/>
</dbReference>
<organism evidence="2 3">
    <name type="scientific">[Clostridium] hylemonae DSM 15053</name>
    <dbReference type="NCBI Taxonomy" id="553973"/>
    <lineage>
        <taxon>Bacteria</taxon>
        <taxon>Bacillati</taxon>
        <taxon>Bacillota</taxon>
        <taxon>Clostridia</taxon>
        <taxon>Lachnospirales</taxon>
        <taxon>Lachnospiraceae</taxon>
    </lineage>
</organism>
<dbReference type="InterPro" id="IPR046348">
    <property type="entry name" value="SIS_dom_sf"/>
</dbReference>
<comment type="caution">
    <text evidence="2">The sequence shown here is derived from an EMBL/GenBank/DDBJ whole genome shotgun (WGS) entry which is preliminary data.</text>
</comment>
<dbReference type="PANTHER" id="PTHR38418">
    <property type="entry name" value="SUGAR ISOMERASE, KPSF/GUTQ (AFU_ORTHOLOGUE AFUA_6G08860)"/>
    <property type="match status" value="1"/>
</dbReference>
<dbReference type="HOGENOM" id="CLU_040681_5_2_9"/>
<reference evidence="2" key="1">
    <citation type="submission" date="2009-02" db="EMBL/GenBank/DDBJ databases">
        <authorList>
            <person name="Fulton L."/>
            <person name="Clifton S."/>
            <person name="Fulton B."/>
            <person name="Xu J."/>
            <person name="Minx P."/>
            <person name="Pepin K.H."/>
            <person name="Johnson M."/>
            <person name="Bhonagiri V."/>
            <person name="Nash W.E."/>
            <person name="Mardis E.R."/>
            <person name="Wilson R.K."/>
        </authorList>
    </citation>
    <scope>NUCLEOTIDE SEQUENCE [LARGE SCALE GENOMIC DNA]</scope>
    <source>
        <strain evidence="2">DSM 15053</strain>
    </source>
</reference>
<dbReference type="Pfam" id="PF01380">
    <property type="entry name" value="SIS"/>
    <property type="match status" value="1"/>
</dbReference>
<dbReference type="InterPro" id="IPR001347">
    <property type="entry name" value="SIS_dom"/>
</dbReference>
<accession>C0C1I8</accession>
<dbReference type="AlphaFoldDB" id="C0C1I8"/>
<dbReference type="STRING" id="553973.CLOHYLEM_06008"/>
<gene>
    <name evidence="2" type="ORF">CLOHYLEM_06008</name>
</gene>
<protein>
    <submittedName>
        <fullName evidence="2">SIS domain protein</fullName>
    </submittedName>
</protein>
<keyword evidence="3" id="KW-1185">Reference proteome</keyword>
<dbReference type="CDD" id="cd05014">
    <property type="entry name" value="SIS_Kpsf"/>
    <property type="match status" value="1"/>
</dbReference>
<dbReference type="eggNOG" id="COG0794">
    <property type="taxonomic scope" value="Bacteria"/>
</dbReference>
<dbReference type="Proteomes" id="UP000004893">
    <property type="component" value="Unassembled WGS sequence"/>
</dbReference>
<dbReference type="PROSITE" id="PS51464">
    <property type="entry name" value="SIS"/>
    <property type="match status" value="1"/>
</dbReference>
<evidence type="ECO:0000313" key="2">
    <source>
        <dbReference type="EMBL" id="EEG74002.1"/>
    </source>
</evidence>
<dbReference type="PANTHER" id="PTHR38418:SF2">
    <property type="entry name" value="SUGAR ISOMERASE, KPSF_GUTQ (AFU_ORTHOLOGUE AFUA_6G08860)"/>
    <property type="match status" value="1"/>
</dbReference>
<name>C0C1I8_9FIRM</name>